<keyword evidence="4" id="KW-1185">Reference proteome</keyword>
<dbReference type="InterPro" id="IPR043502">
    <property type="entry name" value="DNA/RNA_pol_sf"/>
</dbReference>
<organism evidence="3 4">
    <name type="scientific">Trichonephila clavipes</name>
    <name type="common">Golden silk orbweaver</name>
    <name type="synonym">Nephila clavipes</name>
    <dbReference type="NCBI Taxonomy" id="2585209"/>
    <lineage>
        <taxon>Eukaryota</taxon>
        <taxon>Metazoa</taxon>
        <taxon>Ecdysozoa</taxon>
        <taxon>Arthropoda</taxon>
        <taxon>Chelicerata</taxon>
        <taxon>Arachnida</taxon>
        <taxon>Araneae</taxon>
        <taxon>Araneomorphae</taxon>
        <taxon>Entelegynae</taxon>
        <taxon>Araneoidea</taxon>
        <taxon>Nephilidae</taxon>
        <taxon>Trichonephila</taxon>
    </lineage>
</organism>
<dbReference type="GO" id="GO:0003964">
    <property type="term" value="F:RNA-directed DNA polymerase activity"/>
    <property type="evidence" value="ECO:0007669"/>
    <property type="project" value="UniProtKB-KW"/>
</dbReference>
<protein>
    <submittedName>
        <fullName evidence="3">RNA-directed DNA polymerase from mobile element jockey</fullName>
    </submittedName>
</protein>
<evidence type="ECO:0000313" key="3">
    <source>
        <dbReference type="EMBL" id="GFY03542.1"/>
    </source>
</evidence>
<gene>
    <name evidence="3" type="primary">pol</name>
    <name evidence="3" type="ORF">TNCV_3211791</name>
</gene>
<feature type="region of interest" description="Disordered" evidence="1">
    <location>
        <begin position="1"/>
        <end position="32"/>
    </location>
</feature>
<dbReference type="InterPro" id="IPR000477">
    <property type="entry name" value="RT_dom"/>
</dbReference>
<evidence type="ECO:0000313" key="4">
    <source>
        <dbReference type="Proteomes" id="UP000887159"/>
    </source>
</evidence>
<proteinExistence type="predicted"/>
<comment type="caution">
    <text evidence="3">The sequence shown here is derived from an EMBL/GenBank/DDBJ whole genome shotgun (WGS) entry which is preliminary data.</text>
</comment>
<dbReference type="Pfam" id="PF00078">
    <property type="entry name" value="RVT_1"/>
    <property type="match status" value="1"/>
</dbReference>
<dbReference type="SUPFAM" id="SSF56672">
    <property type="entry name" value="DNA/RNA polymerases"/>
    <property type="match status" value="1"/>
</dbReference>
<keyword evidence="3" id="KW-0808">Transferase</keyword>
<feature type="compositionally biased region" description="Polar residues" evidence="1">
    <location>
        <begin position="1"/>
        <end position="12"/>
    </location>
</feature>
<name>A0A8X6RX81_TRICX</name>
<keyword evidence="3" id="KW-0548">Nucleotidyltransferase</keyword>
<dbReference type="Proteomes" id="UP000887159">
    <property type="component" value="Unassembled WGS sequence"/>
</dbReference>
<reference evidence="3" key="1">
    <citation type="submission" date="2020-08" db="EMBL/GenBank/DDBJ databases">
        <title>Multicomponent nature underlies the extraordinary mechanical properties of spider dragline silk.</title>
        <authorList>
            <person name="Kono N."/>
            <person name="Nakamura H."/>
            <person name="Mori M."/>
            <person name="Yoshida Y."/>
            <person name="Ohtoshi R."/>
            <person name="Malay A.D."/>
            <person name="Moran D.A.P."/>
            <person name="Tomita M."/>
            <person name="Numata K."/>
            <person name="Arakawa K."/>
        </authorList>
    </citation>
    <scope>NUCLEOTIDE SEQUENCE</scope>
</reference>
<accession>A0A8X6RX81</accession>
<dbReference type="EMBL" id="BMAU01021238">
    <property type="protein sequence ID" value="GFY03542.1"/>
    <property type="molecule type" value="Genomic_DNA"/>
</dbReference>
<keyword evidence="3" id="KW-0695">RNA-directed DNA polymerase</keyword>
<dbReference type="PANTHER" id="PTHR19446">
    <property type="entry name" value="REVERSE TRANSCRIPTASES"/>
    <property type="match status" value="1"/>
</dbReference>
<sequence length="294" mass="33905">MISTKPSQTLTIGSRKPFTRPAHSKPHIHHPITTIPKQLREKIKHKNRLRKEWQQTKYPSLKTQINKLQREIKAAIINFKNSTWDKILEQATPEDNSLYSLIKKKVKEAKPDAANRWFSRPSILLERLKAFCNENNIIPDFQHGFKENTSTLHQLLRVNNQVIHGFSRRMITGGVFLDVQKAFDRIWHQGLIYKLIKCNFPPYLIHIINSFLNNRAFRVKIDHFISQNGSLKSGCPQVSLLSPLLFNIYTTDFPTHPEASIHLFADDTAILVTEKTESQYDLASNPTSKSCKSG</sequence>
<evidence type="ECO:0000259" key="2">
    <source>
        <dbReference type="Pfam" id="PF00078"/>
    </source>
</evidence>
<evidence type="ECO:0000256" key="1">
    <source>
        <dbReference type="SAM" id="MobiDB-lite"/>
    </source>
</evidence>
<feature type="domain" description="Reverse transcriptase" evidence="2">
    <location>
        <begin position="123"/>
        <end position="279"/>
    </location>
</feature>
<dbReference type="AlphaFoldDB" id="A0A8X6RX81"/>